<evidence type="ECO:0000256" key="1">
    <source>
        <dbReference type="ARBA" id="ARBA00022737"/>
    </source>
</evidence>
<dbReference type="Gene3D" id="2.130.10.30">
    <property type="entry name" value="Regulator of chromosome condensation 1/beta-lactamase-inhibitor protein II"/>
    <property type="match status" value="1"/>
</dbReference>
<accession>A0A481YTX3</accession>
<dbReference type="InterPro" id="IPR000408">
    <property type="entry name" value="Reg_chr_condens"/>
</dbReference>
<dbReference type="SUPFAM" id="SSF50985">
    <property type="entry name" value="RCC1/BLIP-II"/>
    <property type="match status" value="1"/>
</dbReference>
<dbReference type="PROSITE" id="PS50012">
    <property type="entry name" value="RCC1_3"/>
    <property type="match status" value="1"/>
</dbReference>
<organism evidence="2">
    <name type="scientific">Marseillevirus LCMAC102</name>
    <dbReference type="NCBI Taxonomy" id="2506603"/>
    <lineage>
        <taxon>Viruses</taxon>
        <taxon>Varidnaviria</taxon>
        <taxon>Bamfordvirae</taxon>
        <taxon>Nucleocytoviricota</taxon>
        <taxon>Megaviricetes</taxon>
        <taxon>Pimascovirales</taxon>
        <taxon>Pimascovirales incertae sedis</taxon>
        <taxon>Marseilleviridae</taxon>
    </lineage>
</organism>
<dbReference type="PROSITE" id="PS00626">
    <property type="entry name" value="RCC1_2"/>
    <property type="match status" value="1"/>
</dbReference>
<name>A0A481YTX3_9VIRU</name>
<keyword evidence="1" id="KW-0677">Repeat</keyword>
<dbReference type="InterPro" id="IPR009091">
    <property type="entry name" value="RCC1/BLIP-II"/>
</dbReference>
<reference evidence="2" key="1">
    <citation type="journal article" date="2019" name="MBio">
        <title>Virus Genomes from Deep Sea Sediments Expand the Ocean Megavirome and Support Independent Origins of Viral Gigantism.</title>
        <authorList>
            <person name="Backstrom D."/>
            <person name="Yutin N."/>
            <person name="Jorgensen S.L."/>
            <person name="Dharamshi J."/>
            <person name="Homa F."/>
            <person name="Zaremba-Niedwiedzka K."/>
            <person name="Spang A."/>
            <person name="Wolf Y.I."/>
            <person name="Koonin E.V."/>
            <person name="Ettema T.J."/>
        </authorList>
    </citation>
    <scope>NUCLEOTIDE SEQUENCE</scope>
</reference>
<evidence type="ECO:0000313" key="2">
    <source>
        <dbReference type="EMBL" id="QBK86490.1"/>
    </source>
</evidence>
<dbReference type="PANTHER" id="PTHR22872">
    <property type="entry name" value="BTK-BINDING PROTEIN-RELATED"/>
    <property type="match status" value="1"/>
</dbReference>
<proteinExistence type="predicted"/>
<dbReference type="EMBL" id="MK500334">
    <property type="protein sequence ID" value="QBK86490.1"/>
    <property type="molecule type" value="Genomic_DNA"/>
</dbReference>
<dbReference type="InterPro" id="IPR051625">
    <property type="entry name" value="Signaling_Regulatory_Domain"/>
</dbReference>
<gene>
    <name evidence="2" type="ORF">LCMAC102_02850</name>
</gene>
<protein>
    <submittedName>
        <fullName evidence="2">Regulator of chromosome condensation protein</fullName>
    </submittedName>
</protein>
<dbReference type="Pfam" id="PF00415">
    <property type="entry name" value="RCC1"/>
    <property type="match status" value="2"/>
</dbReference>
<sequence>MWVFGNNVFGQLGLGDKVNRLTPIKIPDLKAKFVACGGNHTAVINQDNNVLTSGLNNRGQLGLGDQENRIILEQIPNLKAKTTSVAC</sequence>